<dbReference type="AlphaFoldDB" id="X1JAK7"/>
<name>X1JAK7_9ZZZZ</name>
<proteinExistence type="predicted"/>
<evidence type="ECO:0000313" key="2">
    <source>
        <dbReference type="EMBL" id="GAH90977.1"/>
    </source>
</evidence>
<accession>X1JAK7</accession>
<feature type="non-terminal residue" evidence="2">
    <location>
        <position position="64"/>
    </location>
</feature>
<dbReference type="Gene3D" id="3.40.50.720">
    <property type="entry name" value="NAD(P)-binding Rossmann-like Domain"/>
    <property type="match status" value="1"/>
</dbReference>
<dbReference type="EMBL" id="BARV01001001">
    <property type="protein sequence ID" value="GAH90977.1"/>
    <property type="molecule type" value="Genomic_DNA"/>
</dbReference>
<protein>
    <recommendedName>
        <fullName evidence="1">RmlD-like substrate binding domain-containing protein</fullName>
    </recommendedName>
</protein>
<dbReference type="SUPFAM" id="SSF51735">
    <property type="entry name" value="NAD(P)-binding Rossmann-fold domains"/>
    <property type="match status" value="1"/>
</dbReference>
<gene>
    <name evidence="2" type="ORF">S06H3_03167</name>
</gene>
<sequence>MKVLVTGAGGMLAEDLTSCLSERGYEIVALPRNRLDITDLGAIRAAANKSEPELVINCAAYTKV</sequence>
<feature type="domain" description="RmlD-like substrate binding" evidence="1">
    <location>
        <begin position="1"/>
        <end position="64"/>
    </location>
</feature>
<dbReference type="Pfam" id="PF04321">
    <property type="entry name" value="RmlD_sub_bind"/>
    <property type="match status" value="1"/>
</dbReference>
<dbReference type="InterPro" id="IPR036291">
    <property type="entry name" value="NAD(P)-bd_dom_sf"/>
</dbReference>
<evidence type="ECO:0000259" key="1">
    <source>
        <dbReference type="Pfam" id="PF04321"/>
    </source>
</evidence>
<comment type="caution">
    <text evidence="2">The sequence shown here is derived from an EMBL/GenBank/DDBJ whole genome shotgun (WGS) entry which is preliminary data.</text>
</comment>
<reference evidence="2" key="1">
    <citation type="journal article" date="2014" name="Front. Microbiol.">
        <title>High frequency of phylogenetically diverse reductive dehalogenase-homologous genes in deep subseafloor sedimentary metagenomes.</title>
        <authorList>
            <person name="Kawai M."/>
            <person name="Futagami T."/>
            <person name="Toyoda A."/>
            <person name="Takaki Y."/>
            <person name="Nishi S."/>
            <person name="Hori S."/>
            <person name="Arai W."/>
            <person name="Tsubouchi T."/>
            <person name="Morono Y."/>
            <person name="Uchiyama I."/>
            <person name="Ito T."/>
            <person name="Fujiyama A."/>
            <person name="Inagaki F."/>
            <person name="Takami H."/>
        </authorList>
    </citation>
    <scope>NUCLEOTIDE SEQUENCE</scope>
    <source>
        <strain evidence="2">Expedition CK06-06</strain>
    </source>
</reference>
<dbReference type="InterPro" id="IPR029903">
    <property type="entry name" value="RmlD-like-bd"/>
</dbReference>
<organism evidence="2">
    <name type="scientific">marine sediment metagenome</name>
    <dbReference type="NCBI Taxonomy" id="412755"/>
    <lineage>
        <taxon>unclassified sequences</taxon>
        <taxon>metagenomes</taxon>
        <taxon>ecological metagenomes</taxon>
    </lineage>
</organism>